<dbReference type="AlphaFoldDB" id="A0A5R8MIH1"/>
<proteinExistence type="predicted"/>
<evidence type="ECO:0000313" key="2">
    <source>
        <dbReference type="Proteomes" id="UP000306973"/>
    </source>
</evidence>
<accession>A0A5R8MIH1</accession>
<evidence type="ECO:0000313" key="1">
    <source>
        <dbReference type="EMBL" id="TLF51652.1"/>
    </source>
</evidence>
<dbReference type="OrthoDB" id="9951671at2"/>
<dbReference type="RefSeq" id="WP_138181069.1">
    <property type="nucleotide sequence ID" value="NZ_VBUI01000010.1"/>
</dbReference>
<dbReference type="EMBL" id="VBUI01000010">
    <property type="protein sequence ID" value="TLF51652.1"/>
    <property type="molecule type" value="Genomic_DNA"/>
</dbReference>
<reference evidence="1 2" key="1">
    <citation type="journal article" date="2007" name="Int. J. Syst. Evol. Microbiol.">
        <title>Halomonas saccharevitans sp. nov., Halomonas arcis sp. nov. and Halomonas subterranea sp. nov., halophilic bacteria isolated from hypersaline environments of China.</title>
        <authorList>
            <person name="Xu X.W."/>
            <person name="Wu Y.H."/>
            <person name="Zhou Z."/>
            <person name="Wang C.S."/>
            <person name="Zhou Y.G."/>
            <person name="Zhang H.B."/>
            <person name="Wang Y."/>
            <person name="Wu M."/>
        </authorList>
    </citation>
    <scope>NUCLEOTIDE SEQUENCE [LARGE SCALE GENOMIC DNA]</scope>
    <source>
        <strain evidence="1 2">TBZ3</strain>
    </source>
</reference>
<comment type="caution">
    <text evidence="1">The sequence shown here is derived from an EMBL/GenBank/DDBJ whole genome shotgun (WGS) entry which is preliminary data.</text>
</comment>
<organism evidence="1 2">
    <name type="scientific">Halomonas urmiana</name>
    <dbReference type="NCBI Taxonomy" id="490901"/>
    <lineage>
        <taxon>Bacteria</taxon>
        <taxon>Pseudomonadati</taxon>
        <taxon>Pseudomonadota</taxon>
        <taxon>Gammaproteobacteria</taxon>
        <taxon>Oceanospirillales</taxon>
        <taxon>Halomonadaceae</taxon>
        <taxon>Halomonas</taxon>
    </lineage>
</organism>
<keyword evidence="2" id="KW-1185">Reference proteome</keyword>
<sequence length="81" mass="9258">MADYTQLYKSALSLGVSDQAMTCNEAFLWYTEHWYDMDLISIENHGKAFLNELIFEFGPILPSFHPVDEDQVGEPIGSVDR</sequence>
<dbReference type="Proteomes" id="UP000306973">
    <property type="component" value="Unassembled WGS sequence"/>
</dbReference>
<name>A0A5R8MIH1_9GAMM</name>
<gene>
    <name evidence="1" type="ORF">FEI13_08270</name>
</gene>
<protein>
    <submittedName>
        <fullName evidence="1">Uncharacterized protein</fullName>
    </submittedName>
</protein>